<sequence length="292" mass="34662">MNIDLLNDLYDNDIIYHYTNASTAIDFILYNNQLKFNESRKSNDPIESSNPQRSTVYSINQELSKEIMINANELDSFAYKLEKSFYQVCFCQNNMFEYYENKNSINSFKGNEELFGFTKPRMWDQYADKYTGVCIAFSKEKILSKNKSLKLIEKNIEYLPFNELSLQKLGNFQGDYLIQVGKDVYEKKINEIILKSFFLKHIDYSGENEYRIGTLYNKEKCAVEKIKDKFIFDSTIMLDISKCIKSIFISSYANNKQKKDLHKYSKKMNIPLIEIFWNHNSFEARDYKEYKL</sequence>
<dbReference type="Pfam" id="PF11185">
    <property type="entry name" value="DUF2971"/>
    <property type="match status" value="1"/>
</dbReference>
<dbReference type="Proteomes" id="UP001168642">
    <property type="component" value="Unassembled WGS sequence"/>
</dbReference>
<organism evidence="1 2">
    <name type="scientific">Wenyingzhuangia gilva</name>
    <dbReference type="NCBI Taxonomy" id="3057677"/>
    <lineage>
        <taxon>Bacteria</taxon>
        <taxon>Pseudomonadati</taxon>
        <taxon>Bacteroidota</taxon>
        <taxon>Flavobacteriia</taxon>
        <taxon>Flavobacteriales</taxon>
        <taxon>Flavobacteriaceae</taxon>
        <taxon>Wenyingzhuangia</taxon>
    </lineage>
</organism>
<reference evidence="1" key="1">
    <citation type="submission" date="2023-07" db="EMBL/GenBank/DDBJ databases">
        <title>Wenyingzhuangia sp. chi5 genome sequencing and assembly.</title>
        <authorList>
            <person name="Park S."/>
        </authorList>
    </citation>
    <scope>NUCLEOTIDE SEQUENCE</scope>
    <source>
        <strain evidence="1">Chi5</strain>
    </source>
</reference>
<comment type="caution">
    <text evidence="1">The sequence shown here is derived from an EMBL/GenBank/DDBJ whole genome shotgun (WGS) entry which is preliminary data.</text>
</comment>
<gene>
    <name evidence="1" type="ORF">QVZ41_12445</name>
</gene>
<dbReference type="RefSeq" id="WP_302884924.1">
    <property type="nucleotide sequence ID" value="NZ_JAUMIT010000007.1"/>
</dbReference>
<accession>A0ABT8VUK5</accession>
<protein>
    <submittedName>
        <fullName evidence="1">DUF2971 domain-containing protein</fullName>
    </submittedName>
</protein>
<evidence type="ECO:0000313" key="1">
    <source>
        <dbReference type="EMBL" id="MDO3695651.1"/>
    </source>
</evidence>
<evidence type="ECO:0000313" key="2">
    <source>
        <dbReference type="Proteomes" id="UP001168642"/>
    </source>
</evidence>
<dbReference type="InterPro" id="IPR021352">
    <property type="entry name" value="DUF2971"/>
</dbReference>
<keyword evidence="2" id="KW-1185">Reference proteome</keyword>
<proteinExistence type="predicted"/>
<dbReference type="EMBL" id="JAUMIT010000007">
    <property type="protein sequence ID" value="MDO3695651.1"/>
    <property type="molecule type" value="Genomic_DNA"/>
</dbReference>
<name>A0ABT8VUK5_9FLAO</name>